<comment type="caution">
    <text evidence="9">The sequence shown here is derived from an EMBL/GenBank/DDBJ whole genome shotgun (WGS) entry which is preliminary data.</text>
</comment>
<evidence type="ECO:0000256" key="5">
    <source>
        <dbReference type="ARBA" id="ARBA00022842"/>
    </source>
</evidence>
<dbReference type="GO" id="GO:0008324">
    <property type="term" value="F:monoatomic cation transmembrane transporter activity"/>
    <property type="evidence" value="ECO:0007669"/>
    <property type="project" value="InterPro"/>
</dbReference>
<evidence type="ECO:0000313" key="10">
    <source>
        <dbReference type="Proteomes" id="UP000655044"/>
    </source>
</evidence>
<keyword evidence="10" id="KW-1185">Reference proteome</keyword>
<evidence type="ECO:0000256" key="7">
    <source>
        <dbReference type="ARBA" id="ARBA00023136"/>
    </source>
</evidence>
<organism evidence="9 10">
    <name type="scientific">Planobispora rosea</name>
    <dbReference type="NCBI Taxonomy" id="35762"/>
    <lineage>
        <taxon>Bacteria</taxon>
        <taxon>Bacillati</taxon>
        <taxon>Actinomycetota</taxon>
        <taxon>Actinomycetes</taxon>
        <taxon>Streptosporangiales</taxon>
        <taxon>Streptosporangiaceae</taxon>
        <taxon>Planobispora</taxon>
    </lineage>
</organism>
<gene>
    <name evidence="9" type="ORF">Pro02_71960</name>
</gene>
<dbReference type="AlphaFoldDB" id="A0A8J3WGU5"/>
<sequence length="80" mass="8148">MSGLAFLPVALLYGDAQVALAAATSLFSACSVASLPAMAPPWLLNRLGRDPALGSGPLATVIQDLVSTTVYLLTAMLITS</sequence>
<comment type="subcellular location">
    <subcellularLocation>
        <location evidence="1">Membrane</location>
        <topology evidence="1">Multi-pass membrane protein</topology>
    </subcellularLocation>
</comment>
<name>A0A8J3WGU5_PLARO</name>
<evidence type="ECO:0000256" key="2">
    <source>
        <dbReference type="ARBA" id="ARBA00009749"/>
    </source>
</evidence>
<dbReference type="InterPro" id="IPR036739">
    <property type="entry name" value="SLC41_membr_dom_sf"/>
</dbReference>
<dbReference type="Gene3D" id="1.10.357.20">
    <property type="entry name" value="SLC41 divalent cation transporters, integral membrane domain"/>
    <property type="match status" value="1"/>
</dbReference>
<evidence type="ECO:0000256" key="1">
    <source>
        <dbReference type="ARBA" id="ARBA00004141"/>
    </source>
</evidence>
<evidence type="ECO:0000256" key="6">
    <source>
        <dbReference type="ARBA" id="ARBA00022989"/>
    </source>
</evidence>
<evidence type="ECO:0000256" key="4">
    <source>
        <dbReference type="ARBA" id="ARBA00022692"/>
    </source>
</evidence>
<dbReference type="GO" id="GO:0016020">
    <property type="term" value="C:membrane"/>
    <property type="evidence" value="ECO:0007669"/>
    <property type="project" value="UniProtKB-SubCell"/>
</dbReference>
<accession>A0A8J3WGU5</accession>
<dbReference type="Pfam" id="PF01769">
    <property type="entry name" value="MgtE"/>
    <property type="match status" value="1"/>
</dbReference>
<keyword evidence="6" id="KW-1133">Transmembrane helix</keyword>
<dbReference type="Proteomes" id="UP000655044">
    <property type="component" value="Unassembled WGS sequence"/>
</dbReference>
<keyword evidence="7" id="KW-0472">Membrane</keyword>
<dbReference type="EMBL" id="BOOI01000090">
    <property type="protein sequence ID" value="GIH88788.1"/>
    <property type="molecule type" value="Genomic_DNA"/>
</dbReference>
<evidence type="ECO:0000259" key="8">
    <source>
        <dbReference type="Pfam" id="PF01769"/>
    </source>
</evidence>
<keyword evidence="4" id="KW-0812">Transmembrane</keyword>
<comment type="similarity">
    <text evidence="2">Belongs to the SLC41A transporter family.</text>
</comment>
<dbReference type="InterPro" id="IPR006667">
    <property type="entry name" value="SLC41_membr_dom"/>
</dbReference>
<protein>
    <recommendedName>
        <fullName evidence="8">SLC41A/MgtE integral membrane domain-containing protein</fullName>
    </recommendedName>
</protein>
<reference evidence="9" key="1">
    <citation type="submission" date="2021-01" db="EMBL/GenBank/DDBJ databases">
        <title>Whole genome shotgun sequence of Planobispora rosea NBRC 15558.</title>
        <authorList>
            <person name="Komaki H."/>
            <person name="Tamura T."/>
        </authorList>
    </citation>
    <scope>NUCLEOTIDE SEQUENCE</scope>
    <source>
        <strain evidence="9">NBRC 15558</strain>
    </source>
</reference>
<proteinExistence type="inferred from homology"/>
<evidence type="ECO:0000256" key="3">
    <source>
        <dbReference type="ARBA" id="ARBA00022448"/>
    </source>
</evidence>
<evidence type="ECO:0000313" key="9">
    <source>
        <dbReference type="EMBL" id="GIH88788.1"/>
    </source>
</evidence>
<dbReference type="SUPFAM" id="SSF161093">
    <property type="entry name" value="MgtE membrane domain-like"/>
    <property type="match status" value="1"/>
</dbReference>
<keyword evidence="5" id="KW-0460">Magnesium</keyword>
<keyword evidence="3" id="KW-0813">Transport</keyword>
<dbReference type="RefSeq" id="WP_068923141.1">
    <property type="nucleotide sequence ID" value="NZ_BMQP01000058.1"/>
</dbReference>
<feature type="domain" description="SLC41A/MgtE integral membrane" evidence="8">
    <location>
        <begin position="5"/>
        <end position="73"/>
    </location>
</feature>